<evidence type="ECO:0000256" key="1">
    <source>
        <dbReference type="ARBA" id="ARBA00006460"/>
    </source>
</evidence>
<dbReference type="SUPFAM" id="SSF64484">
    <property type="entry name" value="beta and beta-prime subunits of DNA dependent RNA-polymerase"/>
    <property type="match status" value="1"/>
</dbReference>
<dbReference type="EC" id="2.7.7.6" evidence="2"/>
<name>X6P8N1_RETFI</name>
<feature type="region of interest" description="Disordered" evidence="7">
    <location>
        <begin position="173"/>
        <end position="332"/>
    </location>
</feature>
<dbReference type="InterPro" id="IPR007081">
    <property type="entry name" value="RNA_pol_Rpb1_5"/>
</dbReference>
<dbReference type="GO" id="GO:0003899">
    <property type="term" value="F:DNA-directed RNA polymerase activity"/>
    <property type="evidence" value="ECO:0007669"/>
    <property type="project" value="UniProtKB-EC"/>
</dbReference>
<comment type="caution">
    <text evidence="10">The sequence shown here is derived from an EMBL/GenBank/DDBJ whole genome shotgun (WGS) entry which is preliminary data.</text>
</comment>
<evidence type="ECO:0000256" key="6">
    <source>
        <dbReference type="ARBA" id="ARBA00023163"/>
    </source>
</evidence>
<dbReference type="PANTHER" id="PTHR19376">
    <property type="entry name" value="DNA-DIRECTED RNA POLYMERASE"/>
    <property type="match status" value="1"/>
</dbReference>
<accession>X6P8N1</accession>
<evidence type="ECO:0000313" key="10">
    <source>
        <dbReference type="EMBL" id="ETO34012.1"/>
    </source>
</evidence>
<protein>
    <recommendedName>
        <fullName evidence="2">DNA-directed RNA polymerase</fullName>
        <ecNumber evidence="2">2.7.7.6</ecNumber>
    </recommendedName>
</protein>
<keyword evidence="8" id="KW-1133">Transmembrane helix</keyword>
<keyword evidence="6" id="KW-0804">Transcription</keyword>
<feature type="domain" description="RNA polymerase Rpb1" evidence="9">
    <location>
        <begin position="3"/>
        <end position="539"/>
    </location>
</feature>
<dbReference type="InterPro" id="IPR045867">
    <property type="entry name" value="DNA-dir_RpoC_beta_prime"/>
</dbReference>
<feature type="compositionally biased region" description="Acidic residues" evidence="7">
    <location>
        <begin position="173"/>
        <end position="195"/>
    </location>
</feature>
<evidence type="ECO:0000256" key="3">
    <source>
        <dbReference type="ARBA" id="ARBA00022478"/>
    </source>
</evidence>
<reference evidence="10 11" key="1">
    <citation type="journal article" date="2013" name="Curr. Biol.">
        <title>The Genome of the Foraminiferan Reticulomyxa filosa.</title>
        <authorList>
            <person name="Glockner G."/>
            <person name="Hulsmann N."/>
            <person name="Schleicher M."/>
            <person name="Noegel A.A."/>
            <person name="Eichinger L."/>
            <person name="Gallinger C."/>
            <person name="Pawlowski J."/>
            <person name="Sierra R."/>
            <person name="Euteneuer U."/>
            <person name="Pillet L."/>
            <person name="Moustafa A."/>
            <person name="Platzer M."/>
            <person name="Groth M."/>
            <person name="Szafranski K."/>
            <person name="Schliwa M."/>
        </authorList>
    </citation>
    <scope>NUCLEOTIDE SEQUENCE [LARGE SCALE GENOMIC DNA]</scope>
</reference>
<keyword evidence="3" id="KW-0240">DNA-directed RNA polymerase</keyword>
<dbReference type="GO" id="GO:0005736">
    <property type="term" value="C:RNA polymerase I complex"/>
    <property type="evidence" value="ECO:0007669"/>
    <property type="project" value="TreeGrafter"/>
</dbReference>
<evidence type="ECO:0000256" key="8">
    <source>
        <dbReference type="SAM" id="Phobius"/>
    </source>
</evidence>
<feature type="compositionally biased region" description="Basic and acidic residues" evidence="7">
    <location>
        <begin position="196"/>
        <end position="209"/>
    </location>
</feature>
<comment type="similarity">
    <text evidence="1">Belongs to the RNA polymerase beta' chain family.</text>
</comment>
<dbReference type="GO" id="GO:0006351">
    <property type="term" value="P:DNA-templated transcription"/>
    <property type="evidence" value="ECO:0007669"/>
    <property type="project" value="InterPro"/>
</dbReference>
<dbReference type="PANTHER" id="PTHR19376:SF11">
    <property type="entry name" value="DNA-DIRECTED RNA POLYMERASE I SUBUNIT RPA1"/>
    <property type="match status" value="1"/>
</dbReference>
<keyword evidence="4" id="KW-0808">Transferase</keyword>
<feature type="compositionally biased region" description="Basic and acidic residues" evidence="7">
    <location>
        <begin position="243"/>
        <end position="252"/>
    </location>
</feature>
<evidence type="ECO:0000256" key="4">
    <source>
        <dbReference type="ARBA" id="ARBA00022679"/>
    </source>
</evidence>
<organism evidence="10 11">
    <name type="scientific">Reticulomyxa filosa</name>
    <dbReference type="NCBI Taxonomy" id="46433"/>
    <lineage>
        <taxon>Eukaryota</taxon>
        <taxon>Sar</taxon>
        <taxon>Rhizaria</taxon>
        <taxon>Retaria</taxon>
        <taxon>Foraminifera</taxon>
        <taxon>Monothalamids</taxon>
        <taxon>Reticulomyxidae</taxon>
        <taxon>Reticulomyxa</taxon>
    </lineage>
</organism>
<keyword evidence="8" id="KW-0472">Membrane</keyword>
<dbReference type="Proteomes" id="UP000023152">
    <property type="component" value="Unassembled WGS sequence"/>
</dbReference>
<evidence type="ECO:0000313" key="11">
    <source>
        <dbReference type="Proteomes" id="UP000023152"/>
    </source>
</evidence>
<keyword evidence="5" id="KW-0548">Nucleotidyltransferase</keyword>
<dbReference type="OrthoDB" id="270392at2759"/>
<proteinExistence type="inferred from homology"/>
<feature type="compositionally biased region" description="Low complexity" evidence="7">
    <location>
        <begin position="272"/>
        <end position="284"/>
    </location>
</feature>
<dbReference type="Pfam" id="PF04998">
    <property type="entry name" value="RNA_pol_Rpb1_5"/>
    <property type="match status" value="1"/>
</dbReference>
<dbReference type="GO" id="GO:0003677">
    <property type="term" value="F:DNA binding"/>
    <property type="evidence" value="ECO:0007669"/>
    <property type="project" value="InterPro"/>
</dbReference>
<keyword evidence="11" id="KW-1185">Reference proteome</keyword>
<dbReference type="AlphaFoldDB" id="X6P8N1"/>
<feature type="compositionally biased region" description="Acidic residues" evidence="7">
    <location>
        <begin position="228"/>
        <end position="242"/>
    </location>
</feature>
<evidence type="ECO:0000256" key="7">
    <source>
        <dbReference type="SAM" id="MobiDB-lite"/>
    </source>
</evidence>
<evidence type="ECO:0000259" key="9">
    <source>
        <dbReference type="Pfam" id="PF04998"/>
    </source>
</evidence>
<sequence>MQLKYFESLVDSSEMVGILAAQSIGEPSTQMTLNTFHLAGFGERNVTLGIPRLREILMTDGSKIKTPDMRFWIKRDSQAPMDDAIQLKYALDPLPLSKLVVNRHIVGPHVDTTTKKPQRIYKIEVEVVNPKEFHIPATAIVRSVLNKFFSTLLRLVADAADIKSIKIDEAEIAGEDGEENENEIEEAMQEESDNEEPSKSKDVEEDGKRKEKKKTNKKAGRRNKTSDEQDSDDSSESEENTSDSDKSEKNASDTELSDDNTDNNAKRKQKKSTQISKQKQTQNKSVERKESHSEEEDTDAYSPKTLPSSSDYDKVPNLVTSDSGGEEVSMSATEKDKVVTKMKECINKEQELKEKQQIFLFSFRCLFSKKKKKEQKYIKIYIIITVVNKRHISIFVDIQLPMEAQQILIDSILDRVCEKEVFIRKIPNIEEVHIEYDKKGCSKSPSEMKWKVNISGFNPTVIRHVDKWVDIGTFESNHINAIYCLYGIEAARASIINELRSVLSVYGLDVSYRHYSLIADSMCFDGHIRPMTRTSMGQSASPFLKISYETATKYLIDSCLMNHIDGIASPSSAIVLGQVGRFGTGMFDVKLDLKENEGMKRKNCDDRQYNEQANYNNNRDRYDNVNEFEIEMSYFVASDMFLLFVLFLMKKQKFFSKKDDNR</sequence>
<feature type="compositionally biased region" description="Basic residues" evidence="7">
    <location>
        <begin position="210"/>
        <end position="223"/>
    </location>
</feature>
<keyword evidence="8" id="KW-0812">Transmembrane</keyword>
<evidence type="ECO:0000256" key="5">
    <source>
        <dbReference type="ARBA" id="ARBA00022695"/>
    </source>
</evidence>
<evidence type="ECO:0000256" key="2">
    <source>
        <dbReference type="ARBA" id="ARBA00012418"/>
    </source>
</evidence>
<dbReference type="EMBL" id="ASPP01002948">
    <property type="protein sequence ID" value="ETO34012.1"/>
    <property type="molecule type" value="Genomic_DNA"/>
</dbReference>
<dbReference type="OMA" id="FDKCPYR"/>
<gene>
    <name evidence="10" type="ORF">RFI_03081</name>
</gene>
<feature type="transmembrane region" description="Helical" evidence="8">
    <location>
        <begin position="632"/>
        <end position="649"/>
    </location>
</feature>